<dbReference type="Proteomes" id="UP000199184">
    <property type="component" value="Unassembled WGS sequence"/>
</dbReference>
<dbReference type="PANTHER" id="PTHR43162">
    <property type="match status" value="1"/>
</dbReference>
<dbReference type="InterPro" id="IPR036291">
    <property type="entry name" value="NAD(P)-bd_dom_sf"/>
</dbReference>
<keyword evidence="3" id="KW-1185">Reference proteome</keyword>
<dbReference type="EMBL" id="FMAI01000021">
    <property type="protein sequence ID" value="SCB53813.1"/>
    <property type="molecule type" value="Genomic_DNA"/>
</dbReference>
<evidence type="ECO:0000259" key="1">
    <source>
        <dbReference type="Pfam" id="PF05368"/>
    </source>
</evidence>
<dbReference type="CDD" id="cd05269">
    <property type="entry name" value="TMR_SDR_a"/>
    <property type="match status" value="1"/>
</dbReference>
<dbReference type="InterPro" id="IPR051604">
    <property type="entry name" value="Ergot_Alk_Oxidoreductase"/>
</dbReference>
<dbReference type="Pfam" id="PF05368">
    <property type="entry name" value="NmrA"/>
    <property type="match status" value="1"/>
</dbReference>
<dbReference type="Gene3D" id="3.40.50.720">
    <property type="entry name" value="NAD(P)-binding Rossmann-like Domain"/>
    <property type="match status" value="1"/>
</dbReference>
<accession>A0A1C3XNG1</accession>
<dbReference type="SUPFAM" id="SSF51735">
    <property type="entry name" value="NAD(P)-binding Rossmann-fold domains"/>
    <property type="match status" value="1"/>
</dbReference>
<dbReference type="AlphaFoldDB" id="A0A1C3XNG1"/>
<sequence>MILVTGGTGVIGSELLRLLSQAGIPARALVRNSNKAQKLPGITYFVGDLARPETLKAAFEGASALFLLTHYYEDMVELQHNAIVAARAAGVAHVVKVSAFAASGHSKAPIGRWHYQVEQELKESGMGWTMLRPHHFMLNLLAQAEYVRTEGAIYSPSGDGKIPYIDPRDVAAVAFVTLTQPGHLGKTYVLTGSEAISYRQASEIIGQIIGKELRFVDETPEQARARRVREGVPPAVIESVLAIGAYQRAGGKTVTITNTVAEITGRPPRTVTEFVQENASVFRG</sequence>
<gene>
    <name evidence="2" type="ORF">GA0061098_102120</name>
</gene>
<proteinExistence type="predicted"/>
<feature type="domain" description="NmrA-like" evidence="1">
    <location>
        <begin position="2"/>
        <end position="226"/>
    </location>
</feature>
<evidence type="ECO:0000313" key="3">
    <source>
        <dbReference type="Proteomes" id="UP000199184"/>
    </source>
</evidence>
<dbReference type="InterPro" id="IPR008030">
    <property type="entry name" value="NmrA-like"/>
</dbReference>
<evidence type="ECO:0000313" key="2">
    <source>
        <dbReference type="EMBL" id="SCB53813.1"/>
    </source>
</evidence>
<dbReference type="RefSeq" id="WP_091965327.1">
    <property type="nucleotide sequence ID" value="NZ_FMAI01000021.1"/>
</dbReference>
<dbReference type="PANTHER" id="PTHR43162:SF1">
    <property type="entry name" value="PRESTALK A DIFFERENTIATION PROTEIN A"/>
    <property type="match status" value="1"/>
</dbReference>
<reference evidence="3" key="1">
    <citation type="submission" date="2016-08" db="EMBL/GenBank/DDBJ databases">
        <authorList>
            <person name="Varghese N."/>
            <person name="Submissions Spin"/>
        </authorList>
    </citation>
    <scope>NUCLEOTIDE SEQUENCE [LARGE SCALE GENOMIC DNA]</scope>
    <source>
        <strain evidence="3">ERR11</strain>
    </source>
</reference>
<name>A0A1C3XNG1_9BRAD</name>
<dbReference type="Gene3D" id="3.90.25.10">
    <property type="entry name" value="UDP-galactose 4-epimerase, domain 1"/>
    <property type="match status" value="1"/>
</dbReference>
<organism evidence="2 3">
    <name type="scientific">Bradyrhizobium shewense</name>
    <dbReference type="NCBI Taxonomy" id="1761772"/>
    <lineage>
        <taxon>Bacteria</taxon>
        <taxon>Pseudomonadati</taxon>
        <taxon>Pseudomonadota</taxon>
        <taxon>Alphaproteobacteria</taxon>
        <taxon>Hyphomicrobiales</taxon>
        <taxon>Nitrobacteraceae</taxon>
        <taxon>Bradyrhizobium</taxon>
    </lineage>
</organism>
<protein>
    <submittedName>
        <fullName evidence="2">Uncharacterized conserved protein YbjT, contains NAD(P)-binding and DUF2867 domains</fullName>
    </submittedName>
</protein>